<accession>A0AAE0AAI7</accession>
<reference evidence="2" key="1">
    <citation type="journal article" date="2023" name="Plant J.">
        <title>Genome sequences and population genomics provide insights into the demographic history, inbreeding, and mutation load of two 'living fossil' tree species of Dipteronia.</title>
        <authorList>
            <person name="Feng Y."/>
            <person name="Comes H.P."/>
            <person name="Chen J."/>
            <person name="Zhu S."/>
            <person name="Lu R."/>
            <person name="Zhang X."/>
            <person name="Li P."/>
            <person name="Qiu J."/>
            <person name="Olsen K.M."/>
            <person name="Qiu Y."/>
        </authorList>
    </citation>
    <scope>NUCLEOTIDE SEQUENCE</scope>
    <source>
        <strain evidence="2">NBL</strain>
    </source>
</reference>
<dbReference type="PANTHER" id="PTHR24121">
    <property type="entry name" value="NO MECHANORECEPTOR POTENTIAL C, ISOFORM D-RELATED"/>
    <property type="match status" value="1"/>
</dbReference>
<gene>
    <name evidence="2" type="ORF">Dsin_020529</name>
</gene>
<proteinExistence type="predicted"/>
<dbReference type="Gene3D" id="1.25.40.20">
    <property type="entry name" value="Ankyrin repeat-containing domain"/>
    <property type="match status" value="1"/>
</dbReference>
<sequence>MLQMINKAKDTTLHEAVRYNHLDVVKVLTVENRELLYDANNAGETPLYLAEERGYVEVLKEILSTCISPVDHGPNSRTALHTTSGSRKGSNVNGKVNSVKKGHQRRQTLVDVVNGHYDRSKDESLKVLEKGISMSWDTKDKEDSWLSRCTIGDLKFFSNVTKVLWGSLTMLELWFLHEVGLAAWRTSSCGKGHLERRWLDKGRLLVLVPQEWQCPFKIKEVMGGKCFGVKVSEESTSVDSLWLERFLGMMSVNSRSGMVSSPVVVNSRIGDRVTNPLSDVEHGEEVKKRTSDGDEAIQKNKMYHAFGPISNVKAMVSDNPILSKREKTAIHRGSVVIRKRCGSRGFKMKDGDLSFLGSEFFKDQVNDLSVGLNSNFQFLRVAGFISDKSNEGDMGQEVVSKCFKKKISSEEKLKDEMVVGPLSEISIGIKGCDPVCDKDVWSRPPCPFQDDSNEVILGLECDLECGTRCVNLARNDGFVVRELSEISLNVPKK</sequence>
<dbReference type="SMART" id="SM00248">
    <property type="entry name" value="ANK"/>
    <property type="match status" value="2"/>
</dbReference>
<protein>
    <submittedName>
        <fullName evidence="2">Uncharacterized protein</fullName>
    </submittedName>
</protein>
<dbReference type="Proteomes" id="UP001281410">
    <property type="component" value="Unassembled WGS sequence"/>
</dbReference>
<dbReference type="PANTHER" id="PTHR24121:SF22">
    <property type="entry name" value="PROTEIN ACCELERATED CELL DEATH 6-LIKE"/>
    <property type="match status" value="1"/>
</dbReference>
<feature type="compositionally biased region" description="Polar residues" evidence="1">
    <location>
        <begin position="75"/>
        <end position="96"/>
    </location>
</feature>
<keyword evidence="3" id="KW-1185">Reference proteome</keyword>
<dbReference type="EMBL" id="JANJYJ010000006">
    <property type="protein sequence ID" value="KAK3206483.1"/>
    <property type="molecule type" value="Genomic_DNA"/>
</dbReference>
<dbReference type="InterPro" id="IPR002110">
    <property type="entry name" value="Ankyrin_rpt"/>
</dbReference>
<evidence type="ECO:0000313" key="2">
    <source>
        <dbReference type="EMBL" id="KAK3206483.1"/>
    </source>
</evidence>
<evidence type="ECO:0000313" key="3">
    <source>
        <dbReference type="Proteomes" id="UP001281410"/>
    </source>
</evidence>
<dbReference type="InterPro" id="IPR036770">
    <property type="entry name" value="Ankyrin_rpt-contain_sf"/>
</dbReference>
<name>A0AAE0AAI7_9ROSI</name>
<feature type="region of interest" description="Disordered" evidence="1">
    <location>
        <begin position="74"/>
        <end position="100"/>
    </location>
</feature>
<evidence type="ECO:0000256" key="1">
    <source>
        <dbReference type="SAM" id="MobiDB-lite"/>
    </source>
</evidence>
<comment type="caution">
    <text evidence="2">The sequence shown here is derived from an EMBL/GenBank/DDBJ whole genome shotgun (WGS) entry which is preliminary data.</text>
</comment>
<dbReference type="SUPFAM" id="SSF48403">
    <property type="entry name" value="Ankyrin repeat"/>
    <property type="match status" value="1"/>
</dbReference>
<dbReference type="Pfam" id="PF12796">
    <property type="entry name" value="Ank_2"/>
    <property type="match status" value="1"/>
</dbReference>
<organism evidence="2 3">
    <name type="scientific">Dipteronia sinensis</name>
    <dbReference type="NCBI Taxonomy" id="43782"/>
    <lineage>
        <taxon>Eukaryota</taxon>
        <taxon>Viridiplantae</taxon>
        <taxon>Streptophyta</taxon>
        <taxon>Embryophyta</taxon>
        <taxon>Tracheophyta</taxon>
        <taxon>Spermatophyta</taxon>
        <taxon>Magnoliopsida</taxon>
        <taxon>eudicotyledons</taxon>
        <taxon>Gunneridae</taxon>
        <taxon>Pentapetalae</taxon>
        <taxon>rosids</taxon>
        <taxon>malvids</taxon>
        <taxon>Sapindales</taxon>
        <taxon>Sapindaceae</taxon>
        <taxon>Hippocastanoideae</taxon>
        <taxon>Acereae</taxon>
        <taxon>Dipteronia</taxon>
    </lineage>
</organism>
<dbReference type="AlphaFoldDB" id="A0AAE0AAI7"/>